<dbReference type="InterPro" id="IPR025877">
    <property type="entry name" value="MobA-like_NTP_Trfase"/>
</dbReference>
<dbReference type="Pfam" id="PF12804">
    <property type="entry name" value="NTP_transf_3"/>
    <property type="match status" value="1"/>
</dbReference>
<dbReference type="Proteomes" id="UP000619355">
    <property type="component" value="Unassembled WGS sequence"/>
</dbReference>
<organism evidence="3 4">
    <name type="scientific">Streptomyces capoamus</name>
    <dbReference type="NCBI Taxonomy" id="68183"/>
    <lineage>
        <taxon>Bacteria</taxon>
        <taxon>Bacillati</taxon>
        <taxon>Actinomycetota</taxon>
        <taxon>Actinomycetes</taxon>
        <taxon>Kitasatosporales</taxon>
        <taxon>Streptomycetaceae</taxon>
        <taxon>Streptomyces</taxon>
    </lineage>
</organism>
<sequence length="118" mass="12620">MISQGKFGTLAAAVEPPGDPHARELAVVVLAAGNGERIGGGIQRVLRWMGGRALLGHVLDAVGEPRPQRTVVVPGRYREQVSAYLAEEFGNRATAWRTPVQEQQRGYGPRTAAAAPRP</sequence>
<name>A0A919KGA3_9ACTN</name>
<dbReference type="InterPro" id="IPR029044">
    <property type="entry name" value="Nucleotide-diphossugar_trans"/>
</dbReference>
<dbReference type="AlphaFoldDB" id="A0A919KGA3"/>
<keyword evidence="4" id="KW-1185">Reference proteome</keyword>
<dbReference type="SUPFAM" id="SSF53448">
    <property type="entry name" value="Nucleotide-diphospho-sugar transferases"/>
    <property type="match status" value="1"/>
</dbReference>
<comment type="caution">
    <text evidence="3">The sequence shown here is derived from an EMBL/GenBank/DDBJ whole genome shotgun (WGS) entry which is preliminary data.</text>
</comment>
<evidence type="ECO:0000256" key="1">
    <source>
        <dbReference type="SAM" id="MobiDB-lite"/>
    </source>
</evidence>
<evidence type="ECO:0000313" key="4">
    <source>
        <dbReference type="Proteomes" id="UP000619355"/>
    </source>
</evidence>
<proteinExistence type="predicted"/>
<dbReference type="GO" id="GO:0016779">
    <property type="term" value="F:nucleotidyltransferase activity"/>
    <property type="evidence" value="ECO:0007669"/>
    <property type="project" value="UniProtKB-ARBA"/>
</dbReference>
<dbReference type="Gene3D" id="3.90.550.10">
    <property type="entry name" value="Spore Coat Polysaccharide Biosynthesis Protein SpsA, Chain A"/>
    <property type="match status" value="1"/>
</dbReference>
<evidence type="ECO:0000259" key="2">
    <source>
        <dbReference type="Pfam" id="PF12804"/>
    </source>
</evidence>
<gene>
    <name evidence="3" type="ORF">GCM10018980_76470</name>
</gene>
<dbReference type="RefSeq" id="WP_189986746.1">
    <property type="nucleotide sequence ID" value="NZ_BNBF01000049.1"/>
</dbReference>
<dbReference type="EMBL" id="BNBF01000049">
    <property type="protein sequence ID" value="GHG77906.1"/>
    <property type="molecule type" value="Genomic_DNA"/>
</dbReference>
<accession>A0A919KGA3</accession>
<protein>
    <recommendedName>
        <fullName evidence="2">MobA-like NTP transferase domain-containing protein</fullName>
    </recommendedName>
</protein>
<feature type="region of interest" description="Disordered" evidence="1">
    <location>
        <begin position="96"/>
        <end position="118"/>
    </location>
</feature>
<reference evidence="4" key="1">
    <citation type="journal article" date="2019" name="Int. J. Syst. Evol. Microbiol.">
        <title>The Global Catalogue of Microorganisms (GCM) 10K type strain sequencing project: providing services to taxonomists for standard genome sequencing and annotation.</title>
        <authorList>
            <consortium name="The Broad Institute Genomics Platform"/>
            <consortium name="The Broad Institute Genome Sequencing Center for Infectious Disease"/>
            <person name="Wu L."/>
            <person name="Ma J."/>
        </authorList>
    </citation>
    <scope>NUCLEOTIDE SEQUENCE [LARGE SCALE GENOMIC DNA]</scope>
    <source>
        <strain evidence="4">JCM 4253</strain>
    </source>
</reference>
<feature type="domain" description="MobA-like NTP transferase" evidence="2">
    <location>
        <begin position="27"/>
        <end position="109"/>
    </location>
</feature>
<evidence type="ECO:0000313" key="3">
    <source>
        <dbReference type="EMBL" id="GHG77906.1"/>
    </source>
</evidence>